<accession>A0A1M6QCR9</accession>
<organism evidence="2 3">
    <name type="scientific">Thermocrinis minervae</name>
    <dbReference type="NCBI Taxonomy" id="381751"/>
    <lineage>
        <taxon>Bacteria</taxon>
        <taxon>Pseudomonadati</taxon>
        <taxon>Aquificota</taxon>
        <taxon>Aquificia</taxon>
        <taxon>Aquificales</taxon>
        <taxon>Aquificaceae</taxon>
        <taxon>Thermocrinis</taxon>
    </lineage>
</organism>
<dbReference type="RefSeq" id="WP_079653377.1">
    <property type="nucleotide sequence ID" value="NZ_LT670846.1"/>
</dbReference>
<proteinExistence type="predicted"/>
<evidence type="ECO:0000259" key="1">
    <source>
        <dbReference type="SMART" id="SM00479"/>
    </source>
</evidence>
<dbReference type="InterPro" id="IPR036397">
    <property type="entry name" value="RNaseH_sf"/>
</dbReference>
<dbReference type="PANTHER" id="PTHR30231:SF41">
    <property type="entry name" value="DNA POLYMERASE III SUBUNIT EPSILON"/>
    <property type="match status" value="1"/>
</dbReference>
<dbReference type="GO" id="GO:0003676">
    <property type="term" value="F:nucleic acid binding"/>
    <property type="evidence" value="ECO:0007669"/>
    <property type="project" value="InterPro"/>
</dbReference>
<evidence type="ECO:0000313" key="3">
    <source>
        <dbReference type="Proteomes" id="UP000189810"/>
    </source>
</evidence>
<dbReference type="InterPro" id="IPR013520">
    <property type="entry name" value="Ribonucl_H"/>
</dbReference>
<reference evidence="2 3" key="1">
    <citation type="submission" date="2016-11" db="EMBL/GenBank/DDBJ databases">
        <authorList>
            <person name="Jaros S."/>
            <person name="Januszkiewicz K."/>
            <person name="Wedrychowicz H."/>
        </authorList>
    </citation>
    <scope>NUCLEOTIDE SEQUENCE [LARGE SCALE GENOMIC DNA]</scope>
    <source>
        <strain evidence="2 3">DSM 19557</strain>
    </source>
</reference>
<name>A0A1M6QCR9_9AQUI</name>
<dbReference type="SMART" id="SM00479">
    <property type="entry name" value="EXOIII"/>
    <property type="match status" value="1"/>
</dbReference>
<dbReference type="Proteomes" id="UP000189810">
    <property type="component" value="Chromosome I"/>
</dbReference>
<dbReference type="SUPFAM" id="SSF53098">
    <property type="entry name" value="Ribonuclease H-like"/>
    <property type="match status" value="1"/>
</dbReference>
<dbReference type="EMBL" id="LT670846">
    <property type="protein sequence ID" value="SHK17863.1"/>
    <property type="molecule type" value="Genomic_DNA"/>
</dbReference>
<dbReference type="Pfam" id="PF00929">
    <property type="entry name" value="RNase_T"/>
    <property type="match status" value="1"/>
</dbReference>
<evidence type="ECO:0000313" key="2">
    <source>
        <dbReference type="EMBL" id="SHK17863.1"/>
    </source>
</evidence>
<dbReference type="InterPro" id="IPR012337">
    <property type="entry name" value="RNaseH-like_sf"/>
</dbReference>
<dbReference type="AlphaFoldDB" id="A0A1M6QCR9"/>
<sequence length="207" mass="23991">MIRFIYKKLKPDIFYQFNWDVDLNTPVEDACFVVFDTETTGLDIKKDVPISIGAFKIEKLRIEMWKSFSRVIKTDRIFEESIKVHGITPMDLSNAEEPVKVCREFLEYSKGCVLAGFFLTLDVSMVRKLVVKECKGVFLPYGIDLLDLLEERFVGKDLMQVLKAHGISPLGRLHNALEDAYLTALLFLIYLKRYARKKLKDLPIKVF</sequence>
<dbReference type="STRING" id="381751.SAMN05444391_0179"/>
<dbReference type="Gene3D" id="3.30.420.10">
    <property type="entry name" value="Ribonuclease H-like superfamily/Ribonuclease H"/>
    <property type="match status" value="1"/>
</dbReference>
<gene>
    <name evidence="2" type="ORF">SAMN05444391_0179</name>
</gene>
<dbReference type="CDD" id="cd06127">
    <property type="entry name" value="DEDDh"/>
    <property type="match status" value="1"/>
</dbReference>
<feature type="domain" description="Exonuclease" evidence="1">
    <location>
        <begin position="31"/>
        <end position="196"/>
    </location>
</feature>
<dbReference type="OrthoDB" id="9776650at2"/>
<dbReference type="GO" id="GO:0045004">
    <property type="term" value="P:DNA replication proofreading"/>
    <property type="evidence" value="ECO:0007669"/>
    <property type="project" value="TreeGrafter"/>
</dbReference>
<dbReference type="PANTHER" id="PTHR30231">
    <property type="entry name" value="DNA POLYMERASE III SUBUNIT EPSILON"/>
    <property type="match status" value="1"/>
</dbReference>
<protein>
    <submittedName>
        <fullName evidence="2">DNA polymerase-3 subunit epsilon</fullName>
    </submittedName>
</protein>
<dbReference type="GO" id="GO:0005829">
    <property type="term" value="C:cytosol"/>
    <property type="evidence" value="ECO:0007669"/>
    <property type="project" value="TreeGrafter"/>
</dbReference>
<dbReference type="GO" id="GO:0008408">
    <property type="term" value="F:3'-5' exonuclease activity"/>
    <property type="evidence" value="ECO:0007669"/>
    <property type="project" value="TreeGrafter"/>
</dbReference>
<keyword evidence="3" id="KW-1185">Reference proteome</keyword>